<dbReference type="InterPro" id="IPR009061">
    <property type="entry name" value="DNA-bd_dom_put_sf"/>
</dbReference>
<comment type="caution">
    <text evidence="3">The sequence shown here is derived from an EMBL/GenBank/DDBJ whole genome shotgun (WGS) entry which is preliminary data.</text>
</comment>
<accession>A0ABW6BVS0</accession>
<feature type="coiled-coil region" evidence="1">
    <location>
        <begin position="6"/>
        <end position="33"/>
    </location>
</feature>
<evidence type="ECO:0000256" key="1">
    <source>
        <dbReference type="SAM" id="Coils"/>
    </source>
</evidence>
<protein>
    <submittedName>
        <fullName evidence="3">Helix-turn-helix domain-containing protein</fullName>
    </submittedName>
</protein>
<dbReference type="Pfam" id="PF12728">
    <property type="entry name" value="HTH_17"/>
    <property type="match status" value="1"/>
</dbReference>
<reference evidence="4" key="1">
    <citation type="journal article" date="2019" name="Int. J. Syst. Evol. Microbiol.">
        <title>The Global Catalogue of Microorganisms (GCM) 10K type strain sequencing project: providing services to taxonomists for standard genome sequencing and annotation.</title>
        <authorList>
            <consortium name="The Broad Institute Genomics Platform"/>
            <consortium name="The Broad Institute Genome Sequencing Center for Infectious Disease"/>
            <person name="Wu L."/>
            <person name="Ma J."/>
        </authorList>
    </citation>
    <scope>NUCLEOTIDE SEQUENCE [LARGE SCALE GENOMIC DNA]</scope>
    <source>
        <strain evidence="4">KCTC 23984</strain>
    </source>
</reference>
<dbReference type="InterPro" id="IPR010093">
    <property type="entry name" value="SinI_DNA-bd"/>
</dbReference>
<proteinExistence type="predicted"/>
<keyword evidence="1" id="KW-0175">Coiled coil</keyword>
<evidence type="ECO:0000313" key="3">
    <source>
        <dbReference type="EMBL" id="MFD3000108.1"/>
    </source>
</evidence>
<evidence type="ECO:0000259" key="2">
    <source>
        <dbReference type="Pfam" id="PF12728"/>
    </source>
</evidence>
<dbReference type="Proteomes" id="UP001597641">
    <property type="component" value="Unassembled WGS sequence"/>
</dbReference>
<evidence type="ECO:0000313" key="4">
    <source>
        <dbReference type="Proteomes" id="UP001597641"/>
    </source>
</evidence>
<dbReference type="RefSeq" id="WP_377482758.1">
    <property type="nucleotide sequence ID" value="NZ_JBHUOX010000004.1"/>
</dbReference>
<dbReference type="NCBIfam" id="TIGR01764">
    <property type="entry name" value="excise"/>
    <property type="match status" value="1"/>
</dbReference>
<gene>
    <name evidence="3" type="ORF">ACFS7Z_07035</name>
</gene>
<dbReference type="SUPFAM" id="SSF46955">
    <property type="entry name" value="Putative DNA-binding domain"/>
    <property type="match status" value="1"/>
</dbReference>
<feature type="domain" description="Helix-turn-helix" evidence="2">
    <location>
        <begin position="39"/>
        <end position="87"/>
    </location>
</feature>
<sequence>MTENPFTVIEKRIERLESILLRIEEQLDQTDKQQFTGSLMTIKEASAFLNLSSATIYSKTRNREIPHSKRGKRLYFSQKELADWVREGYQRTQAEIETDASVFMRVSRRRAS</sequence>
<dbReference type="InterPro" id="IPR041657">
    <property type="entry name" value="HTH_17"/>
</dbReference>
<keyword evidence="4" id="KW-1185">Reference proteome</keyword>
<organism evidence="3 4">
    <name type="scientific">Pontibacter toksunensis</name>
    <dbReference type="NCBI Taxonomy" id="1332631"/>
    <lineage>
        <taxon>Bacteria</taxon>
        <taxon>Pseudomonadati</taxon>
        <taxon>Bacteroidota</taxon>
        <taxon>Cytophagia</taxon>
        <taxon>Cytophagales</taxon>
        <taxon>Hymenobacteraceae</taxon>
        <taxon>Pontibacter</taxon>
    </lineage>
</organism>
<dbReference type="EMBL" id="JBHUOX010000004">
    <property type="protein sequence ID" value="MFD3000108.1"/>
    <property type="molecule type" value="Genomic_DNA"/>
</dbReference>
<name>A0ABW6BVS0_9BACT</name>